<evidence type="ECO:0000313" key="3">
    <source>
        <dbReference type="Proteomes" id="UP001066276"/>
    </source>
</evidence>
<feature type="compositionally biased region" description="Polar residues" evidence="1">
    <location>
        <begin position="38"/>
        <end position="60"/>
    </location>
</feature>
<name>A0AAV7LY88_PLEWA</name>
<protein>
    <submittedName>
        <fullName evidence="2">Uncharacterized protein</fullName>
    </submittedName>
</protein>
<sequence>MRCPRGTSRSAIGDPEAIFRSPYDREYPARGGVFKPPNNCNRGKQDSSNATHSDTPTTTKETQEDVGTRSPGEIPARGVPNARRDEQEATTCTDRPRSSKSMA</sequence>
<gene>
    <name evidence="2" type="ORF">NDU88_000930</name>
</gene>
<reference evidence="2" key="1">
    <citation type="journal article" date="2022" name="bioRxiv">
        <title>Sequencing and chromosome-scale assembly of the giantPleurodeles waltlgenome.</title>
        <authorList>
            <person name="Brown T."/>
            <person name="Elewa A."/>
            <person name="Iarovenko S."/>
            <person name="Subramanian E."/>
            <person name="Araus A.J."/>
            <person name="Petzold A."/>
            <person name="Susuki M."/>
            <person name="Suzuki K.-i.T."/>
            <person name="Hayashi T."/>
            <person name="Toyoda A."/>
            <person name="Oliveira C."/>
            <person name="Osipova E."/>
            <person name="Leigh N.D."/>
            <person name="Simon A."/>
            <person name="Yun M.H."/>
        </authorList>
    </citation>
    <scope>NUCLEOTIDE SEQUENCE</scope>
    <source>
        <strain evidence="2">20211129_DDA</strain>
        <tissue evidence="2">Liver</tissue>
    </source>
</reference>
<feature type="compositionally biased region" description="Polar residues" evidence="1">
    <location>
        <begin position="89"/>
        <end position="103"/>
    </location>
</feature>
<dbReference type="AlphaFoldDB" id="A0AAV7LY88"/>
<evidence type="ECO:0000256" key="1">
    <source>
        <dbReference type="SAM" id="MobiDB-lite"/>
    </source>
</evidence>
<organism evidence="2 3">
    <name type="scientific">Pleurodeles waltl</name>
    <name type="common">Iberian ribbed newt</name>
    <dbReference type="NCBI Taxonomy" id="8319"/>
    <lineage>
        <taxon>Eukaryota</taxon>
        <taxon>Metazoa</taxon>
        <taxon>Chordata</taxon>
        <taxon>Craniata</taxon>
        <taxon>Vertebrata</taxon>
        <taxon>Euteleostomi</taxon>
        <taxon>Amphibia</taxon>
        <taxon>Batrachia</taxon>
        <taxon>Caudata</taxon>
        <taxon>Salamandroidea</taxon>
        <taxon>Salamandridae</taxon>
        <taxon>Pleurodelinae</taxon>
        <taxon>Pleurodeles</taxon>
    </lineage>
</organism>
<evidence type="ECO:0000313" key="2">
    <source>
        <dbReference type="EMBL" id="KAJ1095774.1"/>
    </source>
</evidence>
<comment type="caution">
    <text evidence="2">The sequence shown here is derived from an EMBL/GenBank/DDBJ whole genome shotgun (WGS) entry which is preliminary data.</text>
</comment>
<feature type="region of interest" description="Disordered" evidence="1">
    <location>
        <begin position="1"/>
        <end position="103"/>
    </location>
</feature>
<dbReference type="EMBL" id="JANPWB010000014">
    <property type="protein sequence ID" value="KAJ1095774.1"/>
    <property type="molecule type" value="Genomic_DNA"/>
</dbReference>
<proteinExistence type="predicted"/>
<keyword evidence="3" id="KW-1185">Reference proteome</keyword>
<dbReference type="Proteomes" id="UP001066276">
    <property type="component" value="Chromosome 10"/>
</dbReference>
<accession>A0AAV7LY88</accession>